<sequence length="187" mass="20306">MWDDSGGGGVQNCRNQDLVKPQSPVWVSPGSAPVGRDELKWNRKEMERAMTALHFISVICHNPEEPSVADRAAVVQPVENIGFHHGGRWRPLSLVPLMLAARSVLPKTPHAKLKNENQLAHNGSFPKTPLPAGKQLLEPARSNGKPSLVESSTRPRKALLDKTPGAHLQNRGGGIKLNVQPGNGKQL</sequence>
<accession>A0ACA9NPE7</accession>
<protein>
    <submittedName>
        <fullName evidence="1">6121_t:CDS:1</fullName>
    </submittedName>
</protein>
<comment type="caution">
    <text evidence="1">The sequence shown here is derived from an EMBL/GenBank/DDBJ whole genome shotgun (WGS) entry which is preliminary data.</text>
</comment>
<gene>
    <name evidence="1" type="ORF">ACOLOM_LOCUS8841</name>
</gene>
<evidence type="ECO:0000313" key="1">
    <source>
        <dbReference type="EMBL" id="CAG8667967.1"/>
    </source>
</evidence>
<dbReference type="EMBL" id="CAJVPT010023925">
    <property type="protein sequence ID" value="CAG8667967.1"/>
    <property type="molecule type" value="Genomic_DNA"/>
</dbReference>
<feature type="non-terminal residue" evidence="1">
    <location>
        <position position="187"/>
    </location>
</feature>
<reference evidence="1" key="1">
    <citation type="submission" date="2021-06" db="EMBL/GenBank/DDBJ databases">
        <authorList>
            <person name="Kallberg Y."/>
            <person name="Tangrot J."/>
            <person name="Rosling A."/>
        </authorList>
    </citation>
    <scope>NUCLEOTIDE SEQUENCE</scope>
    <source>
        <strain evidence="1">CL356</strain>
    </source>
</reference>
<name>A0ACA9NPE7_9GLOM</name>
<keyword evidence="2" id="KW-1185">Reference proteome</keyword>
<organism evidence="1 2">
    <name type="scientific">Acaulospora colombiana</name>
    <dbReference type="NCBI Taxonomy" id="27376"/>
    <lineage>
        <taxon>Eukaryota</taxon>
        <taxon>Fungi</taxon>
        <taxon>Fungi incertae sedis</taxon>
        <taxon>Mucoromycota</taxon>
        <taxon>Glomeromycotina</taxon>
        <taxon>Glomeromycetes</taxon>
        <taxon>Diversisporales</taxon>
        <taxon>Acaulosporaceae</taxon>
        <taxon>Acaulospora</taxon>
    </lineage>
</organism>
<evidence type="ECO:0000313" key="2">
    <source>
        <dbReference type="Proteomes" id="UP000789525"/>
    </source>
</evidence>
<proteinExistence type="predicted"/>
<dbReference type="Proteomes" id="UP000789525">
    <property type="component" value="Unassembled WGS sequence"/>
</dbReference>